<comment type="caution">
    <text evidence="3">The sequence shown here is derived from an EMBL/GenBank/DDBJ whole genome shotgun (WGS) entry which is preliminary data.</text>
</comment>
<keyword evidence="2" id="KW-1133">Transmembrane helix</keyword>
<dbReference type="EMBL" id="NWTC01000008">
    <property type="protein sequence ID" value="PDT47551.1"/>
    <property type="molecule type" value="Genomic_DNA"/>
</dbReference>
<protein>
    <submittedName>
        <fullName evidence="3">Uncharacterized protein</fullName>
    </submittedName>
</protein>
<evidence type="ECO:0000313" key="4">
    <source>
        <dbReference type="Proteomes" id="UP000220353"/>
    </source>
</evidence>
<evidence type="ECO:0000256" key="1">
    <source>
        <dbReference type="SAM" id="MobiDB-lite"/>
    </source>
</evidence>
<reference evidence="3 4" key="1">
    <citation type="submission" date="2017-09" db="EMBL/GenBank/DDBJ databases">
        <title>Comparative genomics of rhizobia isolated from Phaseolus vulgaris in China.</title>
        <authorList>
            <person name="Tong W."/>
        </authorList>
    </citation>
    <scope>NUCLEOTIDE SEQUENCE [LARGE SCALE GENOMIC DNA]</scope>
    <source>
        <strain evidence="3 4">PCH1</strain>
    </source>
</reference>
<proteinExistence type="predicted"/>
<sequence>MSDDNIVKFERRKPKQEQRTASPLQCKALTWIAVIAALVLVWAYYQFISPPSLP</sequence>
<feature type="region of interest" description="Disordered" evidence="1">
    <location>
        <begin position="1"/>
        <end position="21"/>
    </location>
</feature>
<name>A0A2A6LYD3_RHIFR</name>
<keyword evidence="2" id="KW-0812">Transmembrane</keyword>
<feature type="transmembrane region" description="Helical" evidence="2">
    <location>
        <begin position="28"/>
        <end position="48"/>
    </location>
</feature>
<evidence type="ECO:0000313" key="3">
    <source>
        <dbReference type="EMBL" id="PDT47551.1"/>
    </source>
</evidence>
<evidence type="ECO:0000256" key="2">
    <source>
        <dbReference type="SAM" id="Phobius"/>
    </source>
</evidence>
<dbReference type="Proteomes" id="UP000220353">
    <property type="component" value="Unassembled WGS sequence"/>
</dbReference>
<accession>A0A2A6LYD3</accession>
<dbReference type="RefSeq" id="WP_080578430.1">
    <property type="nucleotide sequence ID" value="NZ_CP187422.1"/>
</dbReference>
<gene>
    <name evidence="3" type="ORF">CO661_12555</name>
</gene>
<keyword evidence="2" id="KW-0472">Membrane</keyword>
<dbReference type="AlphaFoldDB" id="A0A2A6LYD3"/>
<organism evidence="3 4">
    <name type="scientific">Rhizobium fredii</name>
    <name type="common">Sinorhizobium fredii</name>
    <dbReference type="NCBI Taxonomy" id="380"/>
    <lineage>
        <taxon>Bacteria</taxon>
        <taxon>Pseudomonadati</taxon>
        <taxon>Pseudomonadota</taxon>
        <taxon>Alphaproteobacteria</taxon>
        <taxon>Hyphomicrobiales</taxon>
        <taxon>Rhizobiaceae</taxon>
        <taxon>Sinorhizobium/Ensifer group</taxon>
        <taxon>Sinorhizobium</taxon>
    </lineage>
</organism>